<dbReference type="PANTHER" id="PTHR30435">
    <property type="entry name" value="FLAGELLAR PROTEIN"/>
    <property type="match status" value="1"/>
</dbReference>
<feature type="domain" description="Flagellar basal body rod protein N-terminal" evidence="7">
    <location>
        <begin position="7"/>
        <end position="35"/>
    </location>
</feature>
<evidence type="ECO:0000256" key="4">
    <source>
        <dbReference type="ARBA" id="ARBA00023143"/>
    </source>
</evidence>
<dbReference type="InterPro" id="IPR006299">
    <property type="entry name" value="FlgC"/>
</dbReference>
<dbReference type="AlphaFoldDB" id="A0A1I3V7W5"/>
<dbReference type="InterPro" id="IPR010930">
    <property type="entry name" value="Flg_bb/hook_C_dom"/>
</dbReference>
<dbReference type="InterPro" id="IPR019776">
    <property type="entry name" value="Flagellar_basal_body_rod_CS"/>
</dbReference>
<evidence type="ECO:0000256" key="5">
    <source>
        <dbReference type="ARBA" id="ARBA00025933"/>
    </source>
</evidence>
<keyword evidence="9" id="KW-0282">Flagellum</keyword>
<feature type="domain" description="Flagellar basal-body/hook protein C-terminal" evidence="8">
    <location>
        <begin position="98"/>
        <end position="141"/>
    </location>
</feature>
<keyword evidence="10" id="KW-1185">Reference proteome</keyword>
<evidence type="ECO:0000259" key="7">
    <source>
        <dbReference type="Pfam" id="PF00460"/>
    </source>
</evidence>
<keyword evidence="9" id="KW-0966">Cell projection</keyword>
<dbReference type="STRING" id="258723.GCA_900169305_00575"/>
<organism evidence="9 10">
    <name type="scientific">Marinilactibacillus piezotolerans</name>
    <dbReference type="NCBI Taxonomy" id="258723"/>
    <lineage>
        <taxon>Bacteria</taxon>
        <taxon>Bacillati</taxon>
        <taxon>Bacillota</taxon>
        <taxon>Bacilli</taxon>
        <taxon>Lactobacillales</taxon>
        <taxon>Carnobacteriaceae</taxon>
        <taxon>Marinilactibacillus</taxon>
    </lineage>
</organism>
<dbReference type="GO" id="GO:0071978">
    <property type="term" value="P:bacterial-type flagellum-dependent swarming motility"/>
    <property type="evidence" value="ECO:0007669"/>
    <property type="project" value="TreeGrafter"/>
</dbReference>
<sequence>MSIFDGMRINASGLTLERFKLDTISTNIANVNTTRVENGDGPYIKQQVEFEESLRTQTSGFTGDTTTSSAGVRITGVEADEENVKMVYEPEHPDADENGYVAYPNVDMADEMVEMMTAIRTYDANVTAINNNKDMLKRALEIGK</sequence>
<dbReference type="InterPro" id="IPR001444">
    <property type="entry name" value="Flag_bb_rod_N"/>
</dbReference>
<evidence type="ECO:0000256" key="6">
    <source>
        <dbReference type="RuleBase" id="RU362062"/>
    </source>
</evidence>
<protein>
    <recommendedName>
        <fullName evidence="3 6">Flagellar basal-body rod protein FlgC</fullName>
    </recommendedName>
</protein>
<dbReference type="GO" id="GO:0030694">
    <property type="term" value="C:bacterial-type flagellum basal body, rod"/>
    <property type="evidence" value="ECO:0007669"/>
    <property type="project" value="UniProtKB-UniRule"/>
</dbReference>
<dbReference type="Pfam" id="PF00460">
    <property type="entry name" value="Flg_bb_rod"/>
    <property type="match status" value="1"/>
</dbReference>
<evidence type="ECO:0000259" key="8">
    <source>
        <dbReference type="Pfam" id="PF06429"/>
    </source>
</evidence>
<keyword evidence="9" id="KW-0969">Cilium</keyword>
<evidence type="ECO:0000256" key="1">
    <source>
        <dbReference type="ARBA" id="ARBA00004117"/>
    </source>
</evidence>
<dbReference type="EMBL" id="FOSJ01000002">
    <property type="protein sequence ID" value="SFJ91252.1"/>
    <property type="molecule type" value="Genomic_DNA"/>
</dbReference>
<name>A0A1I3V7W5_9LACT</name>
<dbReference type="Pfam" id="PF06429">
    <property type="entry name" value="Flg_bbr_C"/>
    <property type="match status" value="1"/>
</dbReference>
<reference evidence="10" key="1">
    <citation type="submission" date="2016-10" db="EMBL/GenBank/DDBJ databases">
        <authorList>
            <person name="Varghese N."/>
            <person name="Submissions S."/>
        </authorList>
    </citation>
    <scope>NUCLEOTIDE SEQUENCE [LARGE SCALE GENOMIC DNA]</scope>
    <source>
        <strain evidence="10">DSM 16108</strain>
    </source>
</reference>
<evidence type="ECO:0000313" key="10">
    <source>
        <dbReference type="Proteomes" id="UP000199589"/>
    </source>
</evidence>
<accession>A0A1I3V7W5</accession>
<evidence type="ECO:0000256" key="2">
    <source>
        <dbReference type="ARBA" id="ARBA00009677"/>
    </source>
</evidence>
<dbReference type="Proteomes" id="UP000199589">
    <property type="component" value="Unassembled WGS sequence"/>
</dbReference>
<evidence type="ECO:0000313" key="9">
    <source>
        <dbReference type="EMBL" id="SFJ91252.1"/>
    </source>
</evidence>
<evidence type="ECO:0000256" key="3">
    <source>
        <dbReference type="ARBA" id="ARBA00017941"/>
    </source>
</evidence>
<keyword evidence="4 6" id="KW-0975">Bacterial flagellum</keyword>
<comment type="subunit">
    <text evidence="5 6">The basal body constitutes a major portion of the flagellar organelle and consists of four rings (L,P,S, and M) mounted on a central rod. The rod consists of about 26 subunits of FlgG in the distal portion, and FlgB, FlgC and FlgF are thought to build up the proximal portion of the rod with about 6 subunits each.</text>
</comment>
<dbReference type="RefSeq" id="WP_072695023.1">
    <property type="nucleotide sequence ID" value="NZ_FOSJ01000002.1"/>
</dbReference>
<dbReference type="PANTHER" id="PTHR30435:SF2">
    <property type="entry name" value="FLAGELLAR BASAL-BODY ROD PROTEIN FLGC"/>
    <property type="match status" value="1"/>
</dbReference>
<comment type="similarity">
    <text evidence="2">Belongs to the flagella basal body rod proteins family.</text>
</comment>
<dbReference type="PROSITE" id="PS00588">
    <property type="entry name" value="FLAGELLA_BB_ROD"/>
    <property type="match status" value="1"/>
</dbReference>
<dbReference type="OrthoDB" id="9794148at2"/>
<comment type="subcellular location">
    <subcellularLocation>
        <location evidence="1 6">Bacterial flagellum basal body</location>
    </subcellularLocation>
</comment>
<dbReference type="NCBIfam" id="TIGR01395">
    <property type="entry name" value="FlgC"/>
    <property type="match status" value="1"/>
</dbReference>
<gene>
    <name evidence="9" type="ORF">SAMN04488569_100271</name>
</gene>
<proteinExistence type="inferred from homology"/>